<evidence type="ECO:0000256" key="6">
    <source>
        <dbReference type="ARBA" id="ARBA00022989"/>
    </source>
</evidence>
<evidence type="ECO:0000256" key="2">
    <source>
        <dbReference type="ARBA" id="ARBA00006739"/>
    </source>
</evidence>
<keyword evidence="6 8" id="KW-1133">Transmembrane helix</keyword>
<feature type="transmembrane region" description="Helical" evidence="8">
    <location>
        <begin position="269"/>
        <end position="292"/>
    </location>
</feature>
<evidence type="ECO:0000256" key="7">
    <source>
        <dbReference type="ARBA" id="ARBA00023136"/>
    </source>
</evidence>
<dbReference type="GO" id="GO:0016020">
    <property type="term" value="C:membrane"/>
    <property type="evidence" value="ECO:0007669"/>
    <property type="project" value="UniProtKB-SubCell"/>
</dbReference>
<evidence type="ECO:0000256" key="8">
    <source>
        <dbReference type="SAM" id="Phobius"/>
    </source>
</evidence>
<feature type="transmembrane region" description="Helical" evidence="8">
    <location>
        <begin position="341"/>
        <end position="360"/>
    </location>
</feature>
<dbReference type="InterPro" id="IPR001173">
    <property type="entry name" value="Glyco_trans_2-like"/>
</dbReference>
<dbReference type="InterPro" id="IPR007267">
    <property type="entry name" value="GtrA_DPMS_TM"/>
</dbReference>
<keyword evidence="4 11" id="KW-0808">Transferase</keyword>
<dbReference type="AlphaFoldDB" id="A0A0G0E9E5"/>
<feature type="transmembrane region" description="Helical" evidence="8">
    <location>
        <begin position="313"/>
        <end position="335"/>
    </location>
</feature>
<feature type="domain" description="GtrA/DPMS transmembrane" evidence="10">
    <location>
        <begin position="243"/>
        <end position="365"/>
    </location>
</feature>
<evidence type="ECO:0000256" key="1">
    <source>
        <dbReference type="ARBA" id="ARBA00004141"/>
    </source>
</evidence>
<keyword evidence="7 8" id="KW-0472">Membrane</keyword>
<dbReference type="Pfam" id="PF00535">
    <property type="entry name" value="Glycos_transf_2"/>
    <property type="match status" value="1"/>
</dbReference>
<dbReference type="PANTHER" id="PTHR43398">
    <property type="entry name" value="DOLICHOL-PHOSPHATE MANNOSYLTRANSFERASE SUBUNIT 1"/>
    <property type="match status" value="1"/>
</dbReference>
<evidence type="ECO:0000259" key="9">
    <source>
        <dbReference type="Pfam" id="PF00535"/>
    </source>
</evidence>
<dbReference type="Proteomes" id="UP000034344">
    <property type="component" value="Unassembled WGS sequence"/>
</dbReference>
<evidence type="ECO:0000256" key="5">
    <source>
        <dbReference type="ARBA" id="ARBA00022692"/>
    </source>
</evidence>
<keyword evidence="3" id="KW-0328">Glycosyltransferase</keyword>
<dbReference type="InterPro" id="IPR039528">
    <property type="entry name" value="DPM1-like"/>
</dbReference>
<keyword evidence="5 8" id="KW-0812">Transmembrane</keyword>
<dbReference type="EMBL" id="LBRS01000001">
    <property type="protein sequence ID" value="KKQ02112.1"/>
    <property type="molecule type" value="Genomic_DNA"/>
</dbReference>
<name>A0A0G0E9E5_9BACT</name>
<dbReference type="CDD" id="cd06442">
    <property type="entry name" value="DPM1_like"/>
    <property type="match status" value="1"/>
</dbReference>
<reference evidence="11 12" key="1">
    <citation type="journal article" date="2015" name="Nature">
        <title>rRNA introns, odd ribosomes, and small enigmatic genomes across a large radiation of phyla.</title>
        <authorList>
            <person name="Brown C.T."/>
            <person name="Hug L.A."/>
            <person name="Thomas B.C."/>
            <person name="Sharon I."/>
            <person name="Castelle C.J."/>
            <person name="Singh A."/>
            <person name="Wilkins M.J."/>
            <person name="Williams K.H."/>
            <person name="Banfield J.F."/>
        </authorList>
    </citation>
    <scope>NUCLEOTIDE SEQUENCE [LARGE SCALE GENOMIC DNA]</scope>
</reference>
<comment type="caution">
    <text evidence="11">The sequence shown here is derived from an EMBL/GenBank/DDBJ whole genome shotgun (WGS) entry which is preliminary data.</text>
</comment>
<accession>A0A0G0E9E5</accession>
<dbReference type="PANTHER" id="PTHR43398:SF1">
    <property type="entry name" value="DOLICHOL-PHOSPHATE MANNOSYLTRANSFERASE SUBUNIT 1"/>
    <property type="match status" value="1"/>
</dbReference>
<dbReference type="InterPro" id="IPR029044">
    <property type="entry name" value="Nucleotide-diphossugar_trans"/>
</dbReference>
<feature type="transmembrane region" description="Helical" evidence="8">
    <location>
        <begin position="241"/>
        <end position="263"/>
    </location>
</feature>
<evidence type="ECO:0000256" key="4">
    <source>
        <dbReference type="ARBA" id="ARBA00022679"/>
    </source>
</evidence>
<dbReference type="SUPFAM" id="SSF53448">
    <property type="entry name" value="Nucleotide-diphospho-sugar transferases"/>
    <property type="match status" value="1"/>
</dbReference>
<feature type="domain" description="Glycosyltransferase 2-like" evidence="9">
    <location>
        <begin position="5"/>
        <end position="148"/>
    </location>
</feature>
<dbReference type="STRING" id="1618480.US11_C0001G0071"/>
<proteinExistence type="inferred from homology"/>
<dbReference type="Gene3D" id="3.90.550.10">
    <property type="entry name" value="Spore Coat Polysaccharide Biosynthesis Protein SpsA, Chain A"/>
    <property type="match status" value="1"/>
</dbReference>
<evidence type="ECO:0000313" key="11">
    <source>
        <dbReference type="EMBL" id="KKQ02112.1"/>
    </source>
</evidence>
<protein>
    <submittedName>
        <fullName evidence="11">Glycosyltransferase</fullName>
    </submittedName>
</protein>
<sequence>MRRVTIILPTYNEGDNISPLIKALFAQQTKTNTWDIHILVVDSKSQDQTIKEVRDLQKQYNQLHLLLVEKEGLGKAYMHGFSYALEKLNSYVIFEMDADLSHNPEDVLKFLGKIEKGADFVIGSRYTNGGSIPDNWGIHRKIQSIMGNLVIRFGFMKLRITDWTSGYRAIKSWVVKNAFDHIKNYSGYVFQIAFLNYAIKNKARIEEIPIHFKDRVAGKSKINSIQYIFQILLYVFMNSSFIKFVIVGLIGFAIDFGVSYLLIEKARTIVWTATLISTEIAIVSNFLLNNFWSFAHKKIESTKKDYAFSFFKFNLVSSGSILIQTVGIQLLVNILGKQWWYLYKVLIIFLVIIPYSYILYNKFIWKEK</sequence>
<dbReference type="GO" id="GO:0004582">
    <property type="term" value="F:dolichyl-phosphate beta-D-mannosyltransferase activity"/>
    <property type="evidence" value="ECO:0007669"/>
    <property type="project" value="InterPro"/>
</dbReference>
<gene>
    <name evidence="11" type="ORF">US11_C0001G0071</name>
</gene>
<dbReference type="GO" id="GO:0009247">
    <property type="term" value="P:glycolipid biosynthetic process"/>
    <property type="evidence" value="ECO:0007669"/>
    <property type="project" value="TreeGrafter"/>
</dbReference>
<comment type="similarity">
    <text evidence="2">Belongs to the glycosyltransferase 2 family.</text>
</comment>
<dbReference type="FunFam" id="3.90.550.10:FF:000122">
    <property type="entry name" value="Dolichol-phosphate mannosyltransferase subunit 1"/>
    <property type="match status" value="1"/>
</dbReference>
<comment type="subcellular location">
    <subcellularLocation>
        <location evidence="1">Membrane</location>
        <topology evidence="1">Multi-pass membrane protein</topology>
    </subcellularLocation>
</comment>
<evidence type="ECO:0000313" key="12">
    <source>
        <dbReference type="Proteomes" id="UP000034344"/>
    </source>
</evidence>
<dbReference type="Pfam" id="PF04138">
    <property type="entry name" value="GtrA_DPMS_TM"/>
    <property type="match status" value="1"/>
</dbReference>
<evidence type="ECO:0000256" key="3">
    <source>
        <dbReference type="ARBA" id="ARBA00022676"/>
    </source>
</evidence>
<dbReference type="GO" id="GO:0000271">
    <property type="term" value="P:polysaccharide biosynthetic process"/>
    <property type="evidence" value="ECO:0007669"/>
    <property type="project" value="InterPro"/>
</dbReference>
<evidence type="ECO:0000259" key="10">
    <source>
        <dbReference type="Pfam" id="PF04138"/>
    </source>
</evidence>
<organism evidence="11 12">
    <name type="scientific">Candidatus Roizmanbacteria bacterium GW2011_GWA2_36_23</name>
    <dbReference type="NCBI Taxonomy" id="1618480"/>
    <lineage>
        <taxon>Bacteria</taxon>
        <taxon>Candidatus Roizmaniibacteriota</taxon>
    </lineage>
</organism>